<evidence type="ECO:0000313" key="3">
    <source>
        <dbReference type="Proteomes" id="UP001228044"/>
    </source>
</evidence>
<sequence length="115" mass="11843">MNGMSEVDSMCSKPNVFSVLQAEQPPAAPVAVPGGSRRRISKLLGGNAIASDYELHCGVINDCGQHAGRRGSAARARPARVYLESPTASGLRRALASLGSAGQAEAPASQAGRDR</sequence>
<reference evidence="2 3" key="1">
    <citation type="submission" date="2023-06" db="EMBL/GenBank/DDBJ databases">
        <title>Pelomonas sp. PFR6 16S ribosomal RNA gene Genome sequencing and assembly.</title>
        <authorList>
            <person name="Woo H."/>
        </authorList>
    </citation>
    <scope>NUCLEOTIDE SEQUENCE [LARGE SCALE GENOMIC DNA]</scope>
    <source>
        <strain evidence="2 3">PFR6</strain>
    </source>
</reference>
<dbReference type="Proteomes" id="UP001228044">
    <property type="component" value="Unassembled WGS sequence"/>
</dbReference>
<evidence type="ECO:0000313" key="2">
    <source>
        <dbReference type="EMBL" id="MDN3920892.1"/>
    </source>
</evidence>
<accession>A0ABT8DRC5</accession>
<dbReference type="RefSeq" id="WP_290359211.1">
    <property type="nucleotide sequence ID" value="NZ_JAUHHC010000003.1"/>
</dbReference>
<gene>
    <name evidence="2" type="ORF">QWJ38_11435</name>
</gene>
<comment type="caution">
    <text evidence="2">The sequence shown here is derived from an EMBL/GenBank/DDBJ whole genome shotgun (WGS) entry which is preliminary data.</text>
</comment>
<protein>
    <submittedName>
        <fullName evidence="2">Uncharacterized protein</fullName>
    </submittedName>
</protein>
<feature type="region of interest" description="Disordered" evidence="1">
    <location>
        <begin position="94"/>
        <end position="115"/>
    </location>
</feature>
<organism evidence="2 3">
    <name type="scientific">Roseateles violae</name>
    <dbReference type="NCBI Taxonomy" id="3058042"/>
    <lineage>
        <taxon>Bacteria</taxon>
        <taxon>Pseudomonadati</taxon>
        <taxon>Pseudomonadota</taxon>
        <taxon>Betaproteobacteria</taxon>
        <taxon>Burkholderiales</taxon>
        <taxon>Sphaerotilaceae</taxon>
        <taxon>Roseateles</taxon>
    </lineage>
</organism>
<proteinExistence type="predicted"/>
<evidence type="ECO:0000256" key="1">
    <source>
        <dbReference type="SAM" id="MobiDB-lite"/>
    </source>
</evidence>
<dbReference type="EMBL" id="JAUHHC010000003">
    <property type="protein sequence ID" value="MDN3920892.1"/>
    <property type="molecule type" value="Genomic_DNA"/>
</dbReference>
<name>A0ABT8DRC5_9BURK</name>
<keyword evidence="3" id="KW-1185">Reference proteome</keyword>